<dbReference type="AlphaFoldDB" id="H2YLC3"/>
<reference evidence="1" key="2">
    <citation type="submission" date="2025-08" db="UniProtKB">
        <authorList>
            <consortium name="Ensembl"/>
        </authorList>
    </citation>
    <scope>IDENTIFICATION</scope>
</reference>
<reference evidence="2" key="1">
    <citation type="submission" date="2003-08" db="EMBL/GenBank/DDBJ databases">
        <authorList>
            <person name="Birren B."/>
            <person name="Nusbaum C."/>
            <person name="Abebe A."/>
            <person name="Abouelleil A."/>
            <person name="Adekoya E."/>
            <person name="Ait-zahra M."/>
            <person name="Allen N."/>
            <person name="Allen T."/>
            <person name="An P."/>
            <person name="Anderson M."/>
            <person name="Anderson S."/>
            <person name="Arachchi H."/>
            <person name="Armbruster J."/>
            <person name="Bachantsang P."/>
            <person name="Baldwin J."/>
            <person name="Barry A."/>
            <person name="Bayul T."/>
            <person name="Blitshsteyn B."/>
            <person name="Bloom T."/>
            <person name="Blye J."/>
            <person name="Boguslavskiy L."/>
            <person name="Borowsky M."/>
            <person name="Boukhgalter B."/>
            <person name="Brunache A."/>
            <person name="Butler J."/>
            <person name="Calixte N."/>
            <person name="Calvo S."/>
            <person name="Camarata J."/>
            <person name="Campo K."/>
            <person name="Chang J."/>
            <person name="Cheshatsang Y."/>
            <person name="Citroen M."/>
            <person name="Collymore A."/>
            <person name="Considine T."/>
            <person name="Cook A."/>
            <person name="Cooke P."/>
            <person name="Corum B."/>
            <person name="Cuomo C."/>
            <person name="David R."/>
            <person name="Dawoe T."/>
            <person name="Degray S."/>
            <person name="Dodge S."/>
            <person name="Dooley K."/>
            <person name="Dorje P."/>
            <person name="Dorjee K."/>
            <person name="Dorris L."/>
            <person name="Duffey N."/>
            <person name="Dupes A."/>
            <person name="Elkins T."/>
            <person name="Engels R."/>
            <person name="Erickson J."/>
            <person name="Farina A."/>
            <person name="Faro S."/>
            <person name="Ferreira P."/>
            <person name="Fischer H."/>
            <person name="Fitzgerald M."/>
            <person name="Foley K."/>
            <person name="Gage D."/>
            <person name="Galagan J."/>
            <person name="Gearin G."/>
            <person name="Gnerre S."/>
            <person name="Gnirke A."/>
            <person name="Goyette A."/>
            <person name="Graham J."/>
            <person name="Grandbois E."/>
            <person name="Gyaltsen K."/>
            <person name="Hafez N."/>
            <person name="Hagopian D."/>
            <person name="Hagos B."/>
            <person name="Hall J."/>
            <person name="Hatcher B."/>
            <person name="Heller A."/>
            <person name="Higgins H."/>
            <person name="Honan T."/>
            <person name="Horn A."/>
            <person name="Houde N."/>
            <person name="Hughes L."/>
            <person name="Hulme W."/>
            <person name="Husby E."/>
            <person name="Iliev I."/>
            <person name="Jaffe D."/>
            <person name="Jones C."/>
            <person name="Kamal M."/>
            <person name="Kamat A."/>
            <person name="Kamvysselis M."/>
            <person name="Karlsson E."/>
            <person name="Kells C."/>
            <person name="Kieu A."/>
            <person name="Kisner P."/>
            <person name="Kodira C."/>
            <person name="Kulbokas E."/>
            <person name="Labutti K."/>
            <person name="Lama D."/>
            <person name="Landers T."/>
            <person name="Leger J."/>
            <person name="Levine S."/>
            <person name="Lewis D."/>
            <person name="Lewis T."/>
            <person name="Lindblad-toh K."/>
            <person name="Liu X."/>
            <person name="Lokyitsang T."/>
            <person name="Lokyitsang Y."/>
            <person name="Lucien O."/>
            <person name="Lui A."/>
            <person name="Ma L.J."/>
            <person name="Mabbitt R."/>
            <person name="Macdonald J."/>
            <person name="Maclean C."/>
            <person name="Major J."/>
            <person name="Manning J."/>
            <person name="Marabella R."/>
            <person name="Maru K."/>
            <person name="Matthews C."/>
            <person name="Mauceli E."/>
            <person name="Mccarthy M."/>
            <person name="Mcdonough S."/>
            <person name="Mcghee T."/>
            <person name="Meldrim J."/>
            <person name="Meneus L."/>
            <person name="Mesirov J."/>
            <person name="Mihalev A."/>
            <person name="Mihova T."/>
            <person name="Mikkelsen T."/>
            <person name="Mlenga V."/>
            <person name="Moru K."/>
            <person name="Mozes J."/>
            <person name="Mulrain L."/>
            <person name="Munson G."/>
            <person name="Naylor J."/>
            <person name="Newes C."/>
            <person name="Nguyen C."/>
            <person name="Nguyen N."/>
            <person name="Nguyen T."/>
            <person name="Nicol R."/>
            <person name="Nielsen C."/>
            <person name="Nizzari M."/>
            <person name="Norbu C."/>
            <person name="Norbu N."/>
            <person name="O'donnell P."/>
            <person name="Okoawo O."/>
            <person name="O'leary S."/>
            <person name="Omotosho B."/>
            <person name="O'neill K."/>
            <person name="Osman S."/>
            <person name="Parker S."/>
            <person name="Perrin D."/>
            <person name="Phunkhang P."/>
            <person name="Piqani B."/>
            <person name="Purcell S."/>
            <person name="Rachupka T."/>
            <person name="Ramasamy U."/>
            <person name="Rameau R."/>
            <person name="Ray V."/>
            <person name="Raymond C."/>
            <person name="Retta R."/>
            <person name="Richardson S."/>
            <person name="Rise C."/>
            <person name="Rodriguez J."/>
            <person name="Rogers J."/>
            <person name="Rogov P."/>
            <person name="Rutman M."/>
            <person name="Schupbach R."/>
            <person name="Seaman C."/>
            <person name="Settipalli S."/>
            <person name="Sharpe T."/>
            <person name="Sheridan J."/>
            <person name="Sherpa N."/>
            <person name="Shi J."/>
            <person name="Smirnov S."/>
            <person name="Smith C."/>
            <person name="Sougnez C."/>
            <person name="Spencer B."/>
            <person name="Stalker J."/>
            <person name="Stange-thomann N."/>
            <person name="Stavropoulos S."/>
            <person name="Stetson K."/>
            <person name="Stone C."/>
            <person name="Stone S."/>
            <person name="Stubbs M."/>
            <person name="Talamas J."/>
            <person name="Tchuinga P."/>
            <person name="Tenzing P."/>
            <person name="Tesfaye S."/>
            <person name="Theodore J."/>
            <person name="Thoulutsang Y."/>
            <person name="Topham K."/>
            <person name="Towey S."/>
            <person name="Tsamla T."/>
            <person name="Tsomo N."/>
            <person name="Vallee D."/>
            <person name="Vassiliev H."/>
            <person name="Venkataraman V."/>
            <person name="Vinson J."/>
            <person name="Vo A."/>
            <person name="Wade C."/>
            <person name="Wang S."/>
            <person name="Wangchuk T."/>
            <person name="Wangdi T."/>
            <person name="Whittaker C."/>
            <person name="Wilkinson J."/>
            <person name="Wu Y."/>
            <person name="Wyman D."/>
            <person name="Yadav S."/>
            <person name="Yang S."/>
            <person name="Yang X."/>
            <person name="Yeager S."/>
            <person name="Yee E."/>
            <person name="Young G."/>
            <person name="Zainoun J."/>
            <person name="Zembeck L."/>
            <person name="Zimmer A."/>
            <person name="Zody M."/>
            <person name="Lander E."/>
        </authorList>
    </citation>
    <scope>NUCLEOTIDE SEQUENCE [LARGE SCALE GENOMIC DNA]</scope>
</reference>
<evidence type="ECO:0000313" key="1">
    <source>
        <dbReference type="Ensembl" id="ENSCSAVP00000006125.1"/>
    </source>
</evidence>
<proteinExistence type="predicted"/>
<keyword evidence="2" id="KW-1185">Reference proteome</keyword>
<dbReference type="GeneTree" id="ENSGT00390000011361"/>
<protein>
    <submittedName>
        <fullName evidence="1">Uncharacterized protein</fullName>
    </submittedName>
</protein>
<name>H2YLC3_CIOSA</name>
<dbReference type="HOGENOM" id="CLU_1953626_0_0_1"/>
<sequence>KRARCKEICSRPCVQNQTSPILILECAAKFAKSVEDYKTKVKAYIKKLADDFDERLAKRVADIAEYKKKLGERATAEKEKLKEAIFKAKLAHIKRYVDMLKMYHDGDTLPDDVTKMSVLYALQVDRLLQ</sequence>
<reference evidence="1" key="3">
    <citation type="submission" date="2025-09" db="UniProtKB">
        <authorList>
            <consortium name="Ensembl"/>
        </authorList>
    </citation>
    <scope>IDENTIFICATION</scope>
</reference>
<dbReference type="Ensembl" id="ENSCSAVT00000006203.1">
    <property type="protein sequence ID" value="ENSCSAVP00000006125.1"/>
    <property type="gene ID" value="ENSCSAVG00000003661.1"/>
</dbReference>
<accession>H2YLC3</accession>
<organism evidence="1 2">
    <name type="scientific">Ciona savignyi</name>
    <name type="common">Pacific transparent sea squirt</name>
    <dbReference type="NCBI Taxonomy" id="51511"/>
    <lineage>
        <taxon>Eukaryota</taxon>
        <taxon>Metazoa</taxon>
        <taxon>Chordata</taxon>
        <taxon>Tunicata</taxon>
        <taxon>Ascidiacea</taxon>
        <taxon>Phlebobranchia</taxon>
        <taxon>Cionidae</taxon>
        <taxon>Ciona</taxon>
    </lineage>
</organism>
<dbReference type="Proteomes" id="UP000007875">
    <property type="component" value="Unassembled WGS sequence"/>
</dbReference>
<evidence type="ECO:0000313" key="2">
    <source>
        <dbReference type="Proteomes" id="UP000007875"/>
    </source>
</evidence>